<evidence type="ECO:0000313" key="4">
    <source>
        <dbReference type="Proteomes" id="UP000659654"/>
    </source>
</evidence>
<proteinExistence type="predicted"/>
<organism evidence="3 5">
    <name type="scientific">Bursaphelenchus xylophilus</name>
    <name type="common">Pinewood nematode worm</name>
    <name type="synonym">Aphelenchoides xylophilus</name>
    <dbReference type="NCBI Taxonomy" id="6326"/>
    <lineage>
        <taxon>Eukaryota</taxon>
        <taxon>Metazoa</taxon>
        <taxon>Ecdysozoa</taxon>
        <taxon>Nematoda</taxon>
        <taxon>Chromadorea</taxon>
        <taxon>Rhabditida</taxon>
        <taxon>Tylenchina</taxon>
        <taxon>Tylenchomorpha</taxon>
        <taxon>Aphelenchoidea</taxon>
        <taxon>Aphelenchoididae</taxon>
        <taxon>Bursaphelenchus</taxon>
    </lineage>
</organism>
<evidence type="ECO:0000313" key="5">
    <source>
        <dbReference type="WBParaSite" id="BXY_1318000.1"/>
    </source>
</evidence>
<keyword evidence="4" id="KW-1185">Reference proteome</keyword>
<name>A0A1I7SJF6_BURXY</name>
<gene>
    <name evidence="1" type="ORF">BXYJ_LOCUS2052</name>
</gene>
<accession>A0A1I7SJF6</accession>
<dbReference type="EMBL" id="CAJFCV020000001">
    <property type="protein sequence ID" value="CAG9086815.1"/>
    <property type="molecule type" value="Genomic_DNA"/>
</dbReference>
<protein>
    <submittedName>
        <fullName evidence="1">(pine wood nematode) hypothetical protein</fullName>
    </submittedName>
</protein>
<dbReference type="Proteomes" id="UP000659654">
    <property type="component" value="Unassembled WGS sequence"/>
</dbReference>
<reference evidence="5" key="1">
    <citation type="submission" date="2016-11" db="UniProtKB">
        <authorList>
            <consortium name="WormBaseParasite"/>
        </authorList>
    </citation>
    <scope>IDENTIFICATION</scope>
</reference>
<dbReference type="Proteomes" id="UP000582659">
    <property type="component" value="Unassembled WGS sequence"/>
</dbReference>
<evidence type="ECO:0000313" key="1">
    <source>
        <dbReference type="EMBL" id="CAD5210685.1"/>
    </source>
</evidence>
<dbReference type="AlphaFoldDB" id="A0A1I7SJF6"/>
<reference evidence="2" key="2">
    <citation type="submission" date="2020-08" db="EMBL/GenBank/DDBJ databases">
        <authorList>
            <person name="Kikuchi T."/>
        </authorList>
    </citation>
    <scope>NUCLEOTIDE SEQUENCE</scope>
    <source>
        <strain evidence="1">Ka4C1</strain>
    </source>
</reference>
<dbReference type="WBParaSite" id="BXY_1318000.1">
    <property type="protein sequence ID" value="BXY_1318000.1"/>
    <property type="gene ID" value="BXY_1318000"/>
</dbReference>
<evidence type="ECO:0000313" key="3">
    <source>
        <dbReference type="Proteomes" id="UP000095284"/>
    </source>
</evidence>
<evidence type="ECO:0000313" key="2">
    <source>
        <dbReference type="EMBL" id="CAG9086815.1"/>
    </source>
</evidence>
<sequence length="72" mass="8480">MRICLDESELIPSICIVQSTLIIMDNIRFDTSLMTRIFLMLYLEASDFWTKNGVIKKQKDVKRNFQMTGNFN</sequence>
<dbReference type="EMBL" id="CAJFDI010000001">
    <property type="protein sequence ID" value="CAD5210685.1"/>
    <property type="molecule type" value="Genomic_DNA"/>
</dbReference>
<dbReference type="Proteomes" id="UP000095284">
    <property type="component" value="Unplaced"/>
</dbReference>